<gene>
    <name evidence="10" type="ORF">DDZ15_00415</name>
</gene>
<dbReference type="Pfam" id="PF02073">
    <property type="entry name" value="Peptidase_M29"/>
    <property type="match status" value="1"/>
</dbReference>
<keyword evidence="6" id="KW-0645">Protease</keyword>
<keyword evidence="11" id="KW-1185">Reference proteome</keyword>
<evidence type="ECO:0000256" key="7">
    <source>
        <dbReference type="ARBA" id="ARBA00022723"/>
    </source>
</evidence>
<organism evidence="10 11">
    <name type="scientific">Rhodohalobacter mucosus</name>
    <dbReference type="NCBI Taxonomy" id="2079485"/>
    <lineage>
        <taxon>Bacteria</taxon>
        <taxon>Pseudomonadati</taxon>
        <taxon>Balneolota</taxon>
        <taxon>Balneolia</taxon>
        <taxon>Balneolales</taxon>
        <taxon>Balneolaceae</taxon>
        <taxon>Rhodohalobacter</taxon>
    </lineage>
</organism>
<evidence type="ECO:0000256" key="1">
    <source>
        <dbReference type="ARBA" id="ARBA00001941"/>
    </source>
</evidence>
<comment type="cofactor">
    <cofactor evidence="2">
        <name>Mg(2+)</name>
        <dbReference type="ChEBI" id="CHEBI:18420"/>
    </cofactor>
</comment>
<dbReference type="Gene3D" id="3.40.1830.10">
    <property type="entry name" value="Thermophilic metalloprotease (M29)"/>
    <property type="match status" value="1"/>
</dbReference>
<reference evidence="10 11" key="1">
    <citation type="submission" date="2018-05" db="EMBL/GenBank/DDBJ databases">
        <title>Rhodohalobacter halophilus gen. nov., sp. nov., a moderately halophilic member of the family Balneolaceae.</title>
        <authorList>
            <person name="Liu Z.-W."/>
        </authorList>
    </citation>
    <scope>NUCLEOTIDE SEQUENCE [LARGE SCALE GENOMIC DNA]</scope>
    <source>
        <strain evidence="10 11">8A47</strain>
    </source>
</reference>
<accession>A0A316TUA7</accession>
<dbReference type="AlphaFoldDB" id="A0A316TUA7"/>
<evidence type="ECO:0000256" key="8">
    <source>
        <dbReference type="ARBA" id="ARBA00022801"/>
    </source>
</evidence>
<evidence type="ECO:0000313" key="10">
    <source>
        <dbReference type="EMBL" id="PWN08133.1"/>
    </source>
</evidence>
<evidence type="ECO:0000256" key="6">
    <source>
        <dbReference type="ARBA" id="ARBA00022670"/>
    </source>
</evidence>
<evidence type="ECO:0000256" key="4">
    <source>
        <dbReference type="ARBA" id="ARBA00008236"/>
    </source>
</evidence>
<dbReference type="RefSeq" id="WP_109643741.1">
    <property type="nucleotide sequence ID" value="NZ_QGGB01000001.1"/>
</dbReference>
<name>A0A316TUA7_9BACT</name>
<evidence type="ECO:0000313" key="11">
    <source>
        <dbReference type="Proteomes" id="UP000245533"/>
    </source>
</evidence>
<dbReference type="GO" id="GO:0006508">
    <property type="term" value="P:proteolysis"/>
    <property type="evidence" value="ECO:0007669"/>
    <property type="project" value="UniProtKB-KW"/>
</dbReference>
<dbReference type="Proteomes" id="UP000245533">
    <property type="component" value="Unassembled WGS sequence"/>
</dbReference>
<proteinExistence type="inferred from homology"/>
<sequence>MYTPDDLKLAKKLLEHSIELKEGENVMLQLIGLNGIGLIRALAEETRNRNAHPFIKLEDPETNRILLENGDDAFWQNQAITDQLPLMKQMNAFIGIRGAENIYENSNVSSEANKAYSDKFLNPVHFEERVNNTKWAVLRYPSAAFAMNAKMPTERFRTFYYDACLFDYNRLHEAMKPLEERLRKTGIIRLEGVGTDIEFSVEGQNWIPCYGKRNIPDGELFSSPILDSVNGQITYAPSVYQGKPFEYVKLIVKNGVVIDFDSSNNQALEEILNTDEGARRFGEFSFGLNPIIREPMYDILFDEKIYGSNHLTLGKDYEIAPNGNSSSIHWDLVCIGANVYFDGKLVREGRNFIADDLLGLNIDKLTAP</sequence>
<protein>
    <submittedName>
        <fullName evidence="10">Aminopeptidase</fullName>
    </submittedName>
</protein>
<dbReference type="GO" id="GO:0046872">
    <property type="term" value="F:metal ion binding"/>
    <property type="evidence" value="ECO:0007669"/>
    <property type="project" value="UniProtKB-KW"/>
</dbReference>
<evidence type="ECO:0000256" key="3">
    <source>
        <dbReference type="ARBA" id="ARBA00001947"/>
    </source>
</evidence>
<keyword evidence="5 10" id="KW-0031">Aminopeptidase</keyword>
<comment type="cofactor">
    <cofactor evidence="3">
        <name>Zn(2+)</name>
        <dbReference type="ChEBI" id="CHEBI:29105"/>
    </cofactor>
</comment>
<keyword evidence="8" id="KW-0378">Hydrolase</keyword>
<dbReference type="InterPro" id="IPR000787">
    <property type="entry name" value="Peptidase_M29"/>
</dbReference>
<evidence type="ECO:0000256" key="9">
    <source>
        <dbReference type="ARBA" id="ARBA00023049"/>
    </source>
</evidence>
<dbReference type="PANTHER" id="PTHR34448">
    <property type="entry name" value="AMINOPEPTIDASE"/>
    <property type="match status" value="1"/>
</dbReference>
<dbReference type="SUPFAM" id="SSF144052">
    <property type="entry name" value="Thermophilic metalloprotease-like"/>
    <property type="match status" value="1"/>
</dbReference>
<dbReference type="InterPro" id="IPR035097">
    <property type="entry name" value="M29_N-terminal"/>
</dbReference>
<dbReference type="PANTHER" id="PTHR34448:SF1">
    <property type="entry name" value="BLL6088 PROTEIN"/>
    <property type="match status" value="1"/>
</dbReference>
<comment type="cofactor">
    <cofactor evidence="1">
        <name>Co(2+)</name>
        <dbReference type="ChEBI" id="CHEBI:48828"/>
    </cofactor>
</comment>
<dbReference type="InterPro" id="IPR052170">
    <property type="entry name" value="M29_Exopeptidase"/>
</dbReference>
<keyword evidence="7" id="KW-0479">Metal-binding</keyword>
<evidence type="ECO:0000256" key="2">
    <source>
        <dbReference type="ARBA" id="ARBA00001946"/>
    </source>
</evidence>
<evidence type="ECO:0000256" key="5">
    <source>
        <dbReference type="ARBA" id="ARBA00022438"/>
    </source>
</evidence>
<comment type="similarity">
    <text evidence="4">Belongs to the peptidase M29 family.</text>
</comment>
<dbReference type="OrthoDB" id="9803993at2"/>
<dbReference type="GO" id="GO:0008237">
    <property type="term" value="F:metallopeptidase activity"/>
    <property type="evidence" value="ECO:0007669"/>
    <property type="project" value="UniProtKB-KW"/>
</dbReference>
<dbReference type="GO" id="GO:0004177">
    <property type="term" value="F:aminopeptidase activity"/>
    <property type="evidence" value="ECO:0007669"/>
    <property type="project" value="UniProtKB-KW"/>
</dbReference>
<keyword evidence="9" id="KW-0482">Metalloprotease</keyword>
<dbReference type="EMBL" id="QGGB01000001">
    <property type="protein sequence ID" value="PWN08133.1"/>
    <property type="molecule type" value="Genomic_DNA"/>
</dbReference>
<comment type="caution">
    <text evidence="10">The sequence shown here is derived from an EMBL/GenBank/DDBJ whole genome shotgun (WGS) entry which is preliminary data.</text>
</comment>